<keyword evidence="6 12" id="KW-0479">Metal-binding</keyword>
<dbReference type="PRINTS" id="PR00463">
    <property type="entry name" value="EP450I"/>
</dbReference>
<evidence type="ECO:0000256" key="6">
    <source>
        <dbReference type="ARBA" id="ARBA00022723"/>
    </source>
</evidence>
<gene>
    <name evidence="15" type="ORF">LITE_LOCUS3737</name>
</gene>
<evidence type="ECO:0000256" key="2">
    <source>
        <dbReference type="ARBA" id="ARBA00004167"/>
    </source>
</evidence>
<keyword evidence="14" id="KW-0732">Signal</keyword>
<dbReference type="CDD" id="cd11072">
    <property type="entry name" value="CYP71-like"/>
    <property type="match status" value="1"/>
</dbReference>
<dbReference type="EMBL" id="CAMGYJ010000002">
    <property type="protein sequence ID" value="CAI0382836.1"/>
    <property type="molecule type" value="Genomic_DNA"/>
</dbReference>
<dbReference type="PRINTS" id="PR00385">
    <property type="entry name" value="P450"/>
</dbReference>
<evidence type="ECO:0000256" key="3">
    <source>
        <dbReference type="ARBA" id="ARBA00010617"/>
    </source>
</evidence>
<evidence type="ECO:0000256" key="13">
    <source>
        <dbReference type="RuleBase" id="RU000461"/>
    </source>
</evidence>
<comment type="subcellular location">
    <subcellularLocation>
        <location evidence="2">Membrane</location>
        <topology evidence="2">Single-pass membrane protein</topology>
    </subcellularLocation>
</comment>
<keyword evidence="5" id="KW-0812">Transmembrane</keyword>
<feature type="chain" id="PRO_5043381671" description="Cytochrome P450" evidence="14">
    <location>
        <begin position="26"/>
        <end position="476"/>
    </location>
</feature>
<dbReference type="PANTHER" id="PTHR47955:SF22">
    <property type="entry name" value="CYTOCHROME P450 83B1-LIKE"/>
    <property type="match status" value="1"/>
</dbReference>
<dbReference type="InterPro" id="IPR001128">
    <property type="entry name" value="Cyt_P450"/>
</dbReference>
<comment type="similarity">
    <text evidence="3 13">Belongs to the cytochrome P450 family.</text>
</comment>
<dbReference type="AlphaFoldDB" id="A0AAV0HBZ3"/>
<evidence type="ECO:0000256" key="7">
    <source>
        <dbReference type="ARBA" id="ARBA00022989"/>
    </source>
</evidence>
<evidence type="ECO:0000256" key="10">
    <source>
        <dbReference type="ARBA" id="ARBA00023033"/>
    </source>
</evidence>
<keyword evidence="11" id="KW-0472">Membrane</keyword>
<evidence type="ECO:0000256" key="8">
    <source>
        <dbReference type="ARBA" id="ARBA00023002"/>
    </source>
</evidence>
<dbReference type="InterPro" id="IPR036396">
    <property type="entry name" value="Cyt_P450_sf"/>
</dbReference>
<evidence type="ECO:0000256" key="11">
    <source>
        <dbReference type="ARBA" id="ARBA00023136"/>
    </source>
</evidence>
<dbReference type="PROSITE" id="PS00086">
    <property type="entry name" value="CYTOCHROME_P450"/>
    <property type="match status" value="1"/>
</dbReference>
<comment type="cofactor">
    <cofactor evidence="1 12">
        <name>heme</name>
        <dbReference type="ChEBI" id="CHEBI:30413"/>
    </cofactor>
</comment>
<comment type="caution">
    <text evidence="15">The sequence shown here is derived from an EMBL/GenBank/DDBJ whole genome shotgun (WGS) entry which is preliminary data.</text>
</comment>
<keyword evidence="4 12" id="KW-0349">Heme</keyword>
<name>A0AAV0HBZ3_9ROSI</name>
<dbReference type="GO" id="GO:0005506">
    <property type="term" value="F:iron ion binding"/>
    <property type="evidence" value="ECO:0007669"/>
    <property type="project" value="InterPro"/>
</dbReference>
<evidence type="ECO:0000256" key="12">
    <source>
        <dbReference type="PIRSR" id="PIRSR602401-1"/>
    </source>
</evidence>
<dbReference type="Pfam" id="PF00067">
    <property type="entry name" value="p450"/>
    <property type="match status" value="2"/>
</dbReference>
<accession>A0AAV0HBZ3</accession>
<organism evidence="15 16">
    <name type="scientific">Linum tenue</name>
    <dbReference type="NCBI Taxonomy" id="586396"/>
    <lineage>
        <taxon>Eukaryota</taxon>
        <taxon>Viridiplantae</taxon>
        <taxon>Streptophyta</taxon>
        <taxon>Embryophyta</taxon>
        <taxon>Tracheophyta</taxon>
        <taxon>Spermatophyta</taxon>
        <taxon>Magnoliopsida</taxon>
        <taxon>eudicotyledons</taxon>
        <taxon>Gunneridae</taxon>
        <taxon>Pentapetalae</taxon>
        <taxon>rosids</taxon>
        <taxon>fabids</taxon>
        <taxon>Malpighiales</taxon>
        <taxon>Linaceae</taxon>
        <taxon>Linum</taxon>
    </lineage>
</organism>
<keyword evidence="16" id="KW-1185">Reference proteome</keyword>
<dbReference type="PANTHER" id="PTHR47955">
    <property type="entry name" value="CYTOCHROME P450 FAMILY 71 PROTEIN"/>
    <property type="match status" value="1"/>
</dbReference>
<feature type="signal peptide" evidence="14">
    <location>
        <begin position="1"/>
        <end position="25"/>
    </location>
</feature>
<evidence type="ECO:0000256" key="9">
    <source>
        <dbReference type="ARBA" id="ARBA00023004"/>
    </source>
</evidence>
<proteinExistence type="inferred from homology"/>
<dbReference type="GO" id="GO:0016705">
    <property type="term" value="F:oxidoreductase activity, acting on paired donors, with incorporation or reduction of molecular oxygen"/>
    <property type="evidence" value="ECO:0007669"/>
    <property type="project" value="InterPro"/>
</dbReference>
<keyword evidence="10 13" id="KW-0503">Monooxygenase</keyword>
<evidence type="ECO:0008006" key="17">
    <source>
        <dbReference type="Google" id="ProtNLM"/>
    </source>
</evidence>
<dbReference type="InterPro" id="IPR017972">
    <property type="entry name" value="Cyt_P450_CS"/>
</dbReference>
<evidence type="ECO:0000256" key="5">
    <source>
        <dbReference type="ARBA" id="ARBA00022692"/>
    </source>
</evidence>
<evidence type="ECO:0000313" key="15">
    <source>
        <dbReference type="EMBL" id="CAI0382836.1"/>
    </source>
</evidence>
<dbReference type="SUPFAM" id="SSF48264">
    <property type="entry name" value="Cytochrome P450"/>
    <property type="match status" value="1"/>
</dbReference>
<protein>
    <recommendedName>
        <fullName evidence="17">Cytochrome P450</fullName>
    </recommendedName>
</protein>
<dbReference type="Proteomes" id="UP001154282">
    <property type="component" value="Unassembled WGS sequence"/>
</dbReference>
<evidence type="ECO:0000313" key="16">
    <source>
        <dbReference type="Proteomes" id="UP001154282"/>
    </source>
</evidence>
<reference evidence="15" key="1">
    <citation type="submission" date="2022-08" db="EMBL/GenBank/DDBJ databases">
        <authorList>
            <person name="Gutierrez-Valencia J."/>
        </authorList>
    </citation>
    <scope>NUCLEOTIDE SEQUENCE</scope>
</reference>
<keyword evidence="9 12" id="KW-0408">Iron</keyword>
<dbReference type="GO" id="GO:0016020">
    <property type="term" value="C:membrane"/>
    <property type="evidence" value="ECO:0007669"/>
    <property type="project" value="UniProtKB-SubCell"/>
</dbReference>
<evidence type="ECO:0000256" key="4">
    <source>
        <dbReference type="ARBA" id="ARBA00022617"/>
    </source>
</evidence>
<dbReference type="GO" id="GO:0004497">
    <property type="term" value="F:monooxygenase activity"/>
    <property type="evidence" value="ECO:0007669"/>
    <property type="project" value="UniProtKB-KW"/>
</dbReference>
<dbReference type="InterPro" id="IPR002401">
    <property type="entry name" value="Cyt_P450_E_grp-I"/>
</dbReference>
<keyword evidence="8 13" id="KW-0560">Oxidoreductase</keyword>
<feature type="binding site" description="axial binding residue" evidence="12">
    <location>
        <position position="418"/>
    </location>
    <ligand>
        <name>heme</name>
        <dbReference type="ChEBI" id="CHEBI:30413"/>
    </ligand>
    <ligandPart>
        <name>Fe</name>
        <dbReference type="ChEBI" id="CHEBI:18248"/>
    </ligandPart>
</feature>
<dbReference type="FunFam" id="1.10.630.10:FF:000011">
    <property type="entry name" value="Cytochrome P450 83B1"/>
    <property type="match status" value="1"/>
</dbReference>
<evidence type="ECO:0000256" key="14">
    <source>
        <dbReference type="SAM" id="SignalP"/>
    </source>
</evidence>
<evidence type="ECO:0000256" key="1">
    <source>
        <dbReference type="ARBA" id="ARBA00001971"/>
    </source>
</evidence>
<keyword evidence="7" id="KW-1133">Transmembrane helix</keyword>
<sequence>MAAILYLLLALPLLLLFLFQKHKKSSTNASLPPGPPGLPLVGNLFQLDSSAPHRYLWKLSQTYGPVIFLRLGRAQVVVVSTAKMAEEVMKTQDLVFCTRPVATSTTRLSYNNVDLAFAPYDAYWREMRKICVVHLFNSNRSQSFGPIREYEVSKMIEKVSGSSLEAKPVNLSEAMMSLTSTIICRVAFGKRYGEEGVERSRFQSLLNETQAMFTSFWNFRECDAFYQEIIDEHLDPDRAKPEQEDILDILLQLWKDRSFKVQLTFDNIKALLMNIFIGGTDTGAATVVWAMTYLMKYPIAMRKVQEELRQKVKDKGFVKEEDIQQLPYFKAVIKEAMRLQPAVPLLVPRESIQKCSLGGYEIPAKTIIHVNAWAIARDPESWGENPDEFKPERFVGKSVDVKGSNFELIPFGAGRRICPGIHIGLATVEIALANLLYAFDWEMPAEMKSEDLDMDVLPGLTMHKKNALCLVAINRV</sequence>
<dbReference type="Gene3D" id="1.10.630.10">
    <property type="entry name" value="Cytochrome P450"/>
    <property type="match status" value="1"/>
</dbReference>
<dbReference type="GO" id="GO:0020037">
    <property type="term" value="F:heme binding"/>
    <property type="evidence" value="ECO:0007669"/>
    <property type="project" value="InterPro"/>
</dbReference>